<reference key="1">
    <citation type="journal article" date="2007" name="Nature">
        <title>The medaka draft genome and insights into vertebrate genome evolution.</title>
        <authorList>
            <person name="Kasahara M."/>
            <person name="Naruse K."/>
            <person name="Sasaki S."/>
            <person name="Nakatani Y."/>
            <person name="Qu W."/>
            <person name="Ahsan B."/>
            <person name="Yamada T."/>
            <person name="Nagayasu Y."/>
            <person name="Doi K."/>
            <person name="Kasai Y."/>
            <person name="Jindo T."/>
            <person name="Kobayashi D."/>
            <person name="Shimada A."/>
            <person name="Toyoda A."/>
            <person name="Kuroki Y."/>
            <person name="Fujiyama A."/>
            <person name="Sasaki T."/>
            <person name="Shimizu A."/>
            <person name="Asakawa S."/>
            <person name="Shimizu N."/>
            <person name="Hashimoto S."/>
            <person name="Yang J."/>
            <person name="Lee Y."/>
            <person name="Matsushima K."/>
            <person name="Sugano S."/>
            <person name="Sakaizumi M."/>
            <person name="Narita T."/>
            <person name="Ohishi K."/>
            <person name="Haga S."/>
            <person name="Ohta F."/>
            <person name="Nomoto H."/>
            <person name="Nogata K."/>
            <person name="Morishita T."/>
            <person name="Endo T."/>
            <person name="Shin-I T."/>
            <person name="Takeda H."/>
            <person name="Morishita S."/>
            <person name="Kohara Y."/>
        </authorList>
    </citation>
    <scope>NUCLEOTIDE SEQUENCE [LARGE SCALE GENOMIC DNA]</scope>
    <source>
        <strain>Hd-rR</strain>
    </source>
</reference>
<evidence type="ECO:0000313" key="2">
    <source>
        <dbReference type="Proteomes" id="UP000265200"/>
    </source>
</evidence>
<name>A0A3P9JFC4_ORYLA</name>
<reference evidence="1" key="4">
    <citation type="submission" date="2025-09" db="UniProtKB">
        <authorList>
            <consortium name="Ensembl"/>
        </authorList>
    </citation>
    <scope>IDENTIFICATION</scope>
    <source>
        <strain evidence="1">HSOK</strain>
    </source>
</reference>
<organism evidence="1 2">
    <name type="scientific">Oryzias latipes</name>
    <name type="common">Japanese rice fish</name>
    <name type="synonym">Japanese killifish</name>
    <dbReference type="NCBI Taxonomy" id="8090"/>
    <lineage>
        <taxon>Eukaryota</taxon>
        <taxon>Metazoa</taxon>
        <taxon>Chordata</taxon>
        <taxon>Craniata</taxon>
        <taxon>Vertebrata</taxon>
        <taxon>Euteleostomi</taxon>
        <taxon>Actinopterygii</taxon>
        <taxon>Neopterygii</taxon>
        <taxon>Teleostei</taxon>
        <taxon>Neoteleostei</taxon>
        <taxon>Acanthomorphata</taxon>
        <taxon>Ovalentaria</taxon>
        <taxon>Atherinomorphae</taxon>
        <taxon>Beloniformes</taxon>
        <taxon>Adrianichthyidae</taxon>
        <taxon>Oryziinae</taxon>
        <taxon>Oryzias</taxon>
    </lineage>
</organism>
<dbReference type="AlphaFoldDB" id="A0A3P9JFC4"/>
<reference evidence="1" key="3">
    <citation type="submission" date="2025-08" db="UniProtKB">
        <authorList>
            <consortium name="Ensembl"/>
        </authorList>
    </citation>
    <scope>IDENTIFICATION</scope>
    <source>
        <strain evidence="1">HSOK</strain>
    </source>
</reference>
<dbReference type="Ensembl" id="ENSORLT00015021596.1">
    <property type="protein sequence ID" value="ENSORLP00015030985.1"/>
    <property type="gene ID" value="ENSORLG00015014986.1"/>
</dbReference>
<protein>
    <submittedName>
        <fullName evidence="1">Uncharacterized protein</fullName>
    </submittedName>
</protein>
<proteinExistence type="predicted"/>
<reference evidence="1 2" key="2">
    <citation type="submission" date="2017-04" db="EMBL/GenBank/DDBJ databases">
        <title>CpG methylation of centromeres and impact of large insertions on vertebrate speciation.</title>
        <authorList>
            <person name="Ichikawa K."/>
            <person name="Yoshimura J."/>
            <person name="Morishita S."/>
        </authorList>
    </citation>
    <scope>NUCLEOTIDE SEQUENCE</scope>
    <source>
        <strain evidence="1 2">HSOK</strain>
    </source>
</reference>
<dbReference type="Proteomes" id="UP000265200">
    <property type="component" value="Chromosome 4"/>
</dbReference>
<evidence type="ECO:0000313" key="1">
    <source>
        <dbReference type="Ensembl" id="ENSORLP00015030985.1"/>
    </source>
</evidence>
<accession>A0A3P9JFC4</accession>
<sequence>FQIPCISCKIIKCELKMCTNKQENKNYLCSDVEATIGGPQALCSIHVGLCFPRLSWNLDLNPCAILDDPTLTLTCSPYHDKGGKISCNPWTPVKITNH</sequence>